<dbReference type="Pfam" id="PF13385">
    <property type="entry name" value="Laminin_G_3"/>
    <property type="match status" value="1"/>
</dbReference>
<dbReference type="SUPFAM" id="SSF49899">
    <property type="entry name" value="Concanavalin A-like lectins/glucanases"/>
    <property type="match status" value="1"/>
</dbReference>
<dbReference type="InterPro" id="IPR013320">
    <property type="entry name" value="ConA-like_dom_sf"/>
</dbReference>
<proteinExistence type="predicted"/>
<dbReference type="GeneID" id="119725442"/>
<reference evidence="1" key="1">
    <citation type="submission" date="2022-11" db="UniProtKB">
        <authorList>
            <consortium name="EnsemblMetazoa"/>
        </authorList>
    </citation>
    <scope>IDENTIFICATION</scope>
</reference>
<name>A0A913ZLY4_PATMI</name>
<protein>
    <submittedName>
        <fullName evidence="1">Uncharacterized protein</fullName>
    </submittedName>
</protein>
<dbReference type="AlphaFoldDB" id="A0A913ZLY4"/>
<sequence>MEAKAFCQRLNYHGRNGSLATVTSPDDILIISKFADDMFKYATGFDVPSFIWLDTHAMNTTAKAFCQRLNYHGRNGSLATVTSPDDILFISKFADDMFKYATGFDVPSFIWLDTHAMNTTVSDLEPILDLPFGQTSDVTPCENNQVVDSEVYQVVGTAQMVPGPGLVEQPCAVHAPLGSFLDLGDFAGSCVSDPGLCESESVTWSIWLKIDTPVSVNKDSWYYLSSGGQTGQARGIAFAYKEDTNTQRFLFTAKSEQFRVHRRYDKSKIPLDEWFHLAFTADLSDTRGTDLQLFVNGETVNADVTENQSITQSDGCTHLYIGMSNTCAGTYSVDTYGGSAAYSNLVVFDGLLGSQQIANLYKCGSIDWRPRIINFTMTHYGITDSAIRFNCTADGDVITWSLLHESNHNNMSSEHLEAAAGAGYTIQAVNASRCVIHSTLEIDLSHGLPLEGALVACTAHSYRLRDKVSMFIYQGKQVNIGTSDHGSIGLSLREVGNHEAQFIIQDGDYSEMYCDSAYPPPHQTSVNLAQRINKIIPLFARS</sequence>
<organism evidence="1 2">
    <name type="scientific">Patiria miniata</name>
    <name type="common">Bat star</name>
    <name type="synonym">Asterina miniata</name>
    <dbReference type="NCBI Taxonomy" id="46514"/>
    <lineage>
        <taxon>Eukaryota</taxon>
        <taxon>Metazoa</taxon>
        <taxon>Echinodermata</taxon>
        <taxon>Eleutherozoa</taxon>
        <taxon>Asterozoa</taxon>
        <taxon>Asteroidea</taxon>
        <taxon>Valvatacea</taxon>
        <taxon>Valvatida</taxon>
        <taxon>Asterinidae</taxon>
        <taxon>Patiria</taxon>
    </lineage>
</organism>
<accession>A0A913ZLY4</accession>
<dbReference type="OrthoDB" id="5987060at2759"/>
<dbReference type="EnsemblMetazoa" id="XM_038196849.1">
    <property type="protein sequence ID" value="XP_038052777.1"/>
    <property type="gene ID" value="LOC119725442"/>
</dbReference>
<keyword evidence="2" id="KW-1185">Reference proteome</keyword>
<dbReference type="RefSeq" id="XP_038052777.1">
    <property type="nucleotide sequence ID" value="XM_038196849.1"/>
</dbReference>
<evidence type="ECO:0000313" key="1">
    <source>
        <dbReference type="EnsemblMetazoa" id="XP_038052777.1"/>
    </source>
</evidence>
<evidence type="ECO:0000313" key="2">
    <source>
        <dbReference type="Proteomes" id="UP000887568"/>
    </source>
</evidence>
<dbReference type="Gene3D" id="2.60.120.200">
    <property type="match status" value="1"/>
</dbReference>
<dbReference type="Proteomes" id="UP000887568">
    <property type="component" value="Unplaced"/>
</dbReference>